<accession>A0A934WKV9</accession>
<keyword evidence="3" id="KW-0223">Dioxygenase</keyword>
<name>A0A934WKV9_9BURK</name>
<evidence type="ECO:0000313" key="3">
    <source>
        <dbReference type="EMBL" id="MBK6005015.1"/>
    </source>
</evidence>
<dbReference type="PANTHER" id="PTHR20883:SF48">
    <property type="entry name" value="ECTOINE DIOXYGENASE"/>
    <property type="match status" value="1"/>
</dbReference>
<reference evidence="3" key="2">
    <citation type="submission" date="2021-01" db="EMBL/GenBank/DDBJ databases">
        <authorList>
            <person name="Kang M."/>
        </authorList>
    </citation>
    <scope>NUCLEOTIDE SEQUENCE</scope>
    <source>
        <strain evidence="3">KACC 17527</strain>
    </source>
</reference>
<dbReference type="InterPro" id="IPR008775">
    <property type="entry name" value="Phytyl_CoA_dOase-like"/>
</dbReference>
<dbReference type="EMBL" id="JAEPWM010000001">
    <property type="protein sequence ID" value="MBK6005015.1"/>
    <property type="molecule type" value="Genomic_DNA"/>
</dbReference>
<protein>
    <submittedName>
        <fullName evidence="3">Phytanoyl-CoA dioxygenase family protein</fullName>
    </submittedName>
</protein>
<dbReference type="GO" id="GO:0005506">
    <property type="term" value="F:iron ion binding"/>
    <property type="evidence" value="ECO:0007669"/>
    <property type="project" value="UniProtKB-ARBA"/>
</dbReference>
<dbReference type="Pfam" id="PF05721">
    <property type="entry name" value="PhyH"/>
    <property type="match status" value="1"/>
</dbReference>
<reference evidence="3" key="1">
    <citation type="journal article" date="2012" name="J. Microbiol. Biotechnol.">
        <title>Ramlibacter ginsenosidimutans sp. nov., with ginsenoside-converting activity.</title>
        <authorList>
            <person name="Wang L."/>
            <person name="An D.S."/>
            <person name="Kim S.G."/>
            <person name="Jin F.X."/>
            <person name="Kim S.C."/>
            <person name="Lee S.T."/>
            <person name="Im W.T."/>
        </authorList>
    </citation>
    <scope>NUCLEOTIDE SEQUENCE</scope>
    <source>
        <strain evidence="3">KACC 17527</strain>
    </source>
</reference>
<proteinExistence type="predicted"/>
<comment type="cofactor">
    <cofactor evidence="1">
        <name>Fe(2+)</name>
        <dbReference type="ChEBI" id="CHEBI:29033"/>
    </cofactor>
</comment>
<organism evidence="3 4">
    <name type="scientific">Ramlibacter ginsenosidimutans</name>
    <dbReference type="NCBI Taxonomy" id="502333"/>
    <lineage>
        <taxon>Bacteria</taxon>
        <taxon>Pseudomonadati</taxon>
        <taxon>Pseudomonadota</taxon>
        <taxon>Betaproteobacteria</taxon>
        <taxon>Burkholderiales</taxon>
        <taxon>Comamonadaceae</taxon>
        <taxon>Ramlibacter</taxon>
    </lineage>
</organism>
<keyword evidence="3" id="KW-0560">Oxidoreductase</keyword>
<dbReference type="SUPFAM" id="SSF51197">
    <property type="entry name" value="Clavaminate synthase-like"/>
    <property type="match status" value="1"/>
</dbReference>
<dbReference type="AlphaFoldDB" id="A0A934WKV9"/>
<comment type="caution">
    <text evidence="3">The sequence shown here is derived from an EMBL/GenBank/DDBJ whole genome shotgun (WGS) entry which is preliminary data.</text>
</comment>
<gene>
    <name evidence="3" type="ORF">JJB11_02820</name>
</gene>
<keyword evidence="4" id="KW-1185">Reference proteome</keyword>
<feature type="region of interest" description="Disordered" evidence="2">
    <location>
        <begin position="281"/>
        <end position="305"/>
    </location>
</feature>
<evidence type="ECO:0000313" key="4">
    <source>
        <dbReference type="Proteomes" id="UP000630528"/>
    </source>
</evidence>
<sequence length="305" mass="33859">MNIIRPACWPGKEATPVSALSPAQVASFRERGILHPLRALDEDQLADVRARYLANAGAIKGRGNQKPHLLYTWLDAVVRHPAILDAVESLLGPDLLCWSSQFFTKPAGDAAYVSWHQDATYWGLSSHDVVTAWVALTPSTTRSGCMQVVPGTHREQVRHEDRFDDTNMLSRGQEIAVRIDPAQVVDVELQPGEMSLHHVLLFHGSEPNRSDQPRIGYAIRYIPTHVRQLSPIRDSALLVRGRDTHGHFEPEQSPRADRDAEAIARHNEVIDRQLRILYAGAQARGKLNPDRTSAGPQGGQPKETA</sequence>
<dbReference type="Gene3D" id="2.60.120.620">
    <property type="entry name" value="q2cbj1_9rhob like domain"/>
    <property type="match status" value="1"/>
</dbReference>
<evidence type="ECO:0000256" key="2">
    <source>
        <dbReference type="SAM" id="MobiDB-lite"/>
    </source>
</evidence>
<dbReference type="Proteomes" id="UP000630528">
    <property type="component" value="Unassembled WGS sequence"/>
</dbReference>
<dbReference type="GO" id="GO:0016706">
    <property type="term" value="F:2-oxoglutarate-dependent dioxygenase activity"/>
    <property type="evidence" value="ECO:0007669"/>
    <property type="project" value="UniProtKB-ARBA"/>
</dbReference>
<evidence type="ECO:0000256" key="1">
    <source>
        <dbReference type="ARBA" id="ARBA00001954"/>
    </source>
</evidence>
<dbReference type="PANTHER" id="PTHR20883">
    <property type="entry name" value="PHYTANOYL-COA DIOXYGENASE DOMAIN CONTAINING 1"/>
    <property type="match status" value="1"/>
</dbReference>